<evidence type="ECO:0000313" key="2">
    <source>
        <dbReference type="EMBL" id="KAK0950652.1"/>
    </source>
</evidence>
<feature type="compositionally biased region" description="Polar residues" evidence="1">
    <location>
        <begin position="174"/>
        <end position="185"/>
    </location>
</feature>
<evidence type="ECO:0000313" key="3">
    <source>
        <dbReference type="Proteomes" id="UP001175353"/>
    </source>
</evidence>
<name>A0AAN6H269_9PEZI</name>
<gene>
    <name evidence="2" type="ORF">LTR91_025516</name>
</gene>
<evidence type="ECO:0000256" key="1">
    <source>
        <dbReference type="SAM" id="MobiDB-lite"/>
    </source>
</evidence>
<sequence>MALVSFGSRAGGASDYLANDISAYRQSNVNGVYASLQELTNALKPFIQEDATLPLLRPAIGSYSDTGEHDLPAEYKMVWTDGTEGFPITAYRAARSFRATVHALEATDGFKYSFNNAWAVKNEGGLRFSYICQDSMQNKDRHANDFTKTQKHLKIAGEGERGLGKSTYDCKGSSAGSLQHQQVPEAQTRVRRASTQKRSNKPLSLVELLQQSEGAKSPTETEKVEVKPTAKNAVPPPIDYNLPSWQAPPPPPLGRVAARLANDKDPPPYGGWKGVPYPPPHQPQQYQQGISAQVPPVAIPRVQSGYQTKPTPQAYQGLPQGKQHPKAQGLFSTPKPVRKEKYAGYELHFVVFNAKSRQDQLLYLPYQQEEGCSPLTRGTEQRPSELDHAGLPTASVVWEDSSRALPKTPTSARSLFAMRFTLDHIIPTLDDTTKPYVQKVLHVAEQSFANCALLLDENKLQSSDFHYRAMK</sequence>
<organism evidence="2 3">
    <name type="scientific">Friedmanniomyces endolithicus</name>
    <dbReference type="NCBI Taxonomy" id="329885"/>
    <lineage>
        <taxon>Eukaryota</taxon>
        <taxon>Fungi</taxon>
        <taxon>Dikarya</taxon>
        <taxon>Ascomycota</taxon>
        <taxon>Pezizomycotina</taxon>
        <taxon>Dothideomycetes</taxon>
        <taxon>Dothideomycetidae</taxon>
        <taxon>Mycosphaerellales</taxon>
        <taxon>Teratosphaeriaceae</taxon>
        <taxon>Friedmanniomyces</taxon>
    </lineage>
</organism>
<feature type="region of interest" description="Disordered" evidence="1">
    <location>
        <begin position="158"/>
        <end position="201"/>
    </location>
</feature>
<protein>
    <submittedName>
        <fullName evidence="2">Uncharacterized protein</fullName>
    </submittedName>
</protein>
<keyword evidence="3" id="KW-1185">Reference proteome</keyword>
<feature type="compositionally biased region" description="Basic residues" evidence="1">
    <location>
        <begin position="189"/>
        <end position="200"/>
    </location>
</feature>
<accession>A0AAN6H269</accession>
<reference evidence="2" key="1">
    <citation type="submission" date="2023-06" db="EMBL/GenBank/DDBJ databases">
        <title>Black Yeasts Isolated from many extreme environments.</title>
        <authorList>
            <person name="Coleine C."/>
            <person name="Stajich J.E."/>
            <person name="Selbmann L."/>
        </authorList>
    </citation>
    <scope>NUCLEOTIDE SEQUENCE</scope>
    <source>
        <strain evidence="2">CCFEE 5200</strain>
    </source>
</reference>
<proteinExistence type="predicted"/>
<dbReference type="EMBL" id="JAUJLE010000797">
    <property type="protein sequence ID" value="KAK0950652.1"/>
    <property type="molecule type" value="Genomic_DNA"/>
</dbReference>
<dbReference type="AlphaFoldDB" id="A0AAN6H269"/>
<comment type="caution">
    <text evidence="2">The sequence shown here is derived from an EMBL/GenBank/DDBJ whole genome shotgun (WGS) entry which is preliminary data.</text>
</comment>
<dbReference type="Proteomes" id="UP001175353">
    <property type="component" value="Unassembled WGS sequence"/>
</dbReference>